<accession>A0A2S8FZ51</accession>
<feature type="region of interest" description="Disordered" evidence="1">
    <location>
        <begin position="168"/>
        <end position="196"/>
    </location>
</feature>
<dbReference type="Proteomes" id="UP000238322">
    <property type="component" value="Unassembled WGS sequence"/>
</dbReference>
<organism evidence="2 3">
    <name type="scientific">Blastopirellula marina</name>
    <dbReference type="NCBI Taxonomy" id="124"/>
    <lineage>
        <taxon>Bacteria</taxon>
        <taxon>Pseudomonadati</taxon>
        <taxon>Planctomycetota</taxon>
        <taxon>Planctomycetia</taxon>
        <taxon>Pirellulales</taxon>
        <taxon>Pirellulaceae</taxon>
        <taxon>Blastopirellula</taxon>
    </lineage>
</organism>
<dbReference type="RefSeq" id="WP_105328726.1">
    <property type="nucleotide sequence ID" value="NZ_PUHY01000005.1"/>
</dbReference>
<proteinExistence type="predicted"/>
<evidence type="ECO:0000313" key="3">
    <source>
        <dbReference type="Proteomes" id="UP000238322"/>
    </source>
</evidence>
<dbReference type="EMBL" id="PUHY01000005">
    <property type="protein sequence ID" value="PQO37477.1"/>
    <property type="molecule type" value="Genomic_DNA"/>
</dbReference>
<evidence type="ECO:0000256" key="1">
    <source>
        <dbReference type="SAM" id="MobiDB-lite"/>
    </source>
</evidence>
<evidence type="ECO:0000313" key="2">
    <source>
        <dbReference type="EMBL" id="PQO37477.1"/>
    </source>
</evidence>
<name>A0A2S8FZ51_9BACT</name>
<dbReference type="AlphaFoldDB" id="A0A2S8FZ51"/>
<comment type="caution">
    <text evidence="2">The sequence shown here is derived from an EMBL/GenBank/DDBJ whole genome shotgun (WGS) entry which is preliminary data.</text>
</comment>
<dbReference type="OrthoDB" id="9757152at2"/>
<gene>
    <name evidence="2" type="ORF">C5Y83_05915</name>
</gene>
<sequence>MHSYLRQATSSQTRVLGPFLDDTDGRSPETELSIANTDIYLVANGGSPFTKSSGGAIHRINGEYAVTFDEVDTATVGELTVSVIVAGALPVRAKFVVLEEAVYDSLFALGSSAQVDLIDAPNTVAVNALATALLDLNNGVESDWTVRQLFRVALALFAGNSTGNGTNFANPAGTKTRLQSTVDSSGNRTVTSKDVS</sequence>
<feature type="compositionally biased region" description="Polar residues" evidence="1">
    <location>
        <begin position="176"/>
        <end position="196"/>
    </location>
</feature>
<protein>
    <submittedName>
        <fullName evidence="2">Uncharacterized protein</fullName>
    </submittedName>
</protein>
<reference evidence="2 3" key="1">
    <citation type="submission" date="2018-02" db="EMBL/GenBank/DDBJ databases">
        <title>Comparative genomes isolates from brazilian mangrove.</title>
        <authorList>
            <person name="Araujo J.E."/>
            <person name="Taketani R.G."/>
            <person name="Silva M.C.P."/>
            <person name="Loureco M.V."/>
            <person name="Andreote F.D."/>
        </authorList>
    </citation>
    <scope>NUCLEOTIDE SEQUENCE [LARGE SCALE GENOMIC DNA]</scope>
    <source>
        <strain evidence="2 3">Hex-1 MGV</strain>
    </source>
</reference>